<keyword evidence="3" id="KW-1185">Reference proteome</keyword>
<comment type="caution">
    <text evidence="2">The sequence shown here is derived from an EMBL/GenBank/DDBJ whole genome shotgun (WGS) entry which is preliminary data.</text>
</comment>
<sequence>MLPVRPRPDGWPGERIAGGPKSRGHDDRAVDRQAGGSEFVVEREARPARRVLPVVGGAKPRGGAVAVHLGTAQEPFVDRAPRFRAVESEPSVGHLVESGVQFAQQQEGGSPQCPVPDRRKRRQRVGQSPVDGQQFRVADQSARGAERGQQACVFAVPGLGILHPPQLKTDQRAYQHRQERDLFRQAGELADERGPDRPAERRRQEPRVQQRGAVASVFGSAGHQATLRRIEAPAQRPRNGRRGFPLERETNPRACAMSAGVSPRFGASRHEGATLPARNPLAQSSGRRAGVADAAHARAAPGKARPPAESKGMENTNRQLLSVELDARRRACPARRGLRGLILHASSLPSYGRRTCAE</sequence>
<feature type="compositionally biased region" description="Low complexity" evidence="1">
    <location>
        <begin position="286"/>
        <end position="305"/>
    </location>
</feature>
<feature type="region of interest" description="Disordered" evidence="1">
    <location>
        <begin position="185"/>
        <end position="214"/>
    </location>
</feature>
<protein>
    <submittedName>
        <fullName evidence="2">Uncharacterized protein</fullName>
    </submittedName>
</protein>
<feature type="region of interest" description="Disordered" evidence="1">
    <location>
        <begin position="102"/>
        <end position="147"/>
    </location>
</feature>
<evidence type="ECO:0000313" key="3">
    <source>
        <dbReference type="Proteomes" id="UP000609651"/>
    </source>
</evidence>
<feature type="region of interest" description="Disordered" evidence="1">
    <location>
        <begin position="1"/>
        <end position="38"/>
    </location>
</feature>
<evidence type="ECO:0000256" key="1">
    <source>
        <dbReference type="SAM" id="MobiDB-lite"/>
    </source>
</evidence>
<name>A0ABX1VCA0_9PLAN</name>
<proteinExistence type="predicted"/>
<feature type="region of interest" description="Disordered" evidence="1">
    <location>
        <begin position="270"/>
        <end position="317"/>
    </location>
</feature>
<dbReference type="EMBL" id="WTPX01000045">
    <property type="protein sequence ID" value="NNJ25679.1"/>
    <property type="molecule type" value="Genomic_DNA"/>
</dbReference>
<gene>
    <name evidence="2" type="ORF">LzC2_17520</name>
</gene>
<feature type="compositionally biased region" description="Basic and acidic residues" evidence="1">
    <location>
        <begin position="190"/>
        <end position="208"/>
    </location>
</feature>
<accession>A0ABX1VCA0</accession>
<evidence type="ECO:0000313" key="2">
    <source>
        <dbReference type="EMBL" id="NNJ25679.1"/>
    </source>
</evidence>
<organism evidence="2 3">
    <name type="scientific">Alienimonas chondri</name>
    <dbReference type="NCBI Taxonomy" id="2681879"/>
    <lineage>
        <taxon>Bacteria</taxon>
        <taxon>Pseudomonadati</taxon>
        <taxon>Planctomycetota</taxon>
        <taxon>Planctomycetia</taxon>
        <taxon>Planctomycetales</taxon>
        <taxon>Planctomycetaceae</taxon>
        <taxon>Alienimonas</taxon>
    </lineage>
</organism>
<reference evidence="2 3" key="1">
    <citation type="journal article" date="2020" name="Syst. Appl. Microbiol.">
        <title>Alienimonas chondri sp. nov., a novel planctomycete isolated from the biofilm of the red alga Chondrus crispus.</title>
        <authorList>
            <person name="Vitorino I."/>
            <person name="Albuquerque L."/>
            <person name="Wiegand S."/>
            <person name="Kallscheuer N."/>
            <person name="da Costa M.S."/>
            <person name="Lobo-da-Cunha A."/>
            <person name="Jogler C."/>
            <person name="Lage O.M."/>
        </authorList>
    </citation>
    <scope>NUCLEOTIDE SEQUENCE [LARGE SCALE GENOMIC DNA]</scope>
    <source>
        <strain evidence="2 3">LzC2</strain>
    </source>
</reference>
<dbReference type="Proteomes" id="UP000609651">
    <property type="component" value="Unassembled WGS sequence"/>
</dbReference>